<dbReference type="HOGENOM" id="CLU_787172_0_0_6"/>
<proteinExistence type="predicted"/>
<organism evidence="2 3">
    <name type="scientific">Oleispira antarctica RB-8</name>
    <dbReference type="NCBI Taxonomy" id="698738"/>
    <lineage>
        <taxon>Bacteria</taxon>
        <taxon>Pseudomonadati</taxon>
        <taxon>Pseudomonadota</taxon>
        <taxon>Gammaproteobacteria</taxon>
        <taxon>Oceanospirillales</taxon>
        <taxon>Oceanospirillaceae</taxon>
        <taxon>Oleispira</taxon>
    </lineage>
</organism>
<sequence>MDIRSLVTLAVLITTNISSAVLSPLSFADDMDSEDKFWINRTHKNLSKVDNFQAMTEKTLSHKNTPVISDVIFQKPADFYSIITQPESVKGFEASYSNNTITLHDNINKQALRIKGLEKPKESAYFQRVKGIYFYNKEHYYQEFTPSIHVADRLSVGIDFTAKEKNLDINKIEGFVDYHYSLFMQANFIFNNGVESKIKNTHIEFNKDSLSLPVVNLPKNTQITSWDFSKKHFSNKQLSGKVSQKIIWPQDKDNTWNFSTKKYYPQENPEHAAAYYYNEAFFLITVTEPHNGNELSSLGVPIALTDTQAKLNQFAAFSSLEFNDNGIHYTLLSNTHPQSLLSMAKGMVKNNE</sequence>
<name>R4YQZ8_OLEAN</name>
<gene>
    <name evidence="2" type="ORF">OLEAN_C34600</name>
</gene>
<accession>R4YQZ8</accession>
<evidence type="ECO:0000313" key="2">
    <source>
        <dbReference type="EMBL" id="CCK77636.1"/>
    </source>
</evidence>
<feature type="signal peptide" evidence="1">
    <location>
        <begin position="1"/>
        <end position="20"/>
    </location>
</feature>
<evidence type="ECO:0000313" key="3">
    <source>
        <dbReference type="Proteomes" id="UP000032749"/>
    </source>
</evidence>
<evidence type="ECO:0000256" key="1">
    <source>
        <dbReference type="SAM" id="SignalP"/>
    </source>
</evidence>
<protein>
    <submittedName>
        <fullName evidence="2">Uncharacterized protein</fullName>
    </submittedName>
</protein>
<feature type="chain" id="PRO_5004383423" evidence="1">
    <location>
        <begin position="21"/>
        <end position="352"/>
    </location>
</feature>
<dbReference type="STRING" id="698738.OLEAN_C34600"/>
<reference evidence="2 3" key="1">
    <citation type="journal article" date="2013" name="Nat. Commun.">
        <title>Genome sequence and functional genomic analysis of the oil-degrading bacterium Oleispira antarctica.</title>
        <authorList>
            <person name="Kube M."/>
            <person name="Chernikova T.N."/>
            <person name="Al-Ramahi Y."/>
            <person name="Beloqui A."/>
            <person name="Lopez-Cortez N."/>
            <person name="Guazzaroni M.E."/>
            <person name="Heipieper H.J."/>
            <person name="Klages S."/>
            <person name="Kotsyurbenko O.R."/>
            <person name="Langer I."/>
            <person name="Nechitaylo T.Y."/>
            <person name="Lunsdorf H."/>
            <person name="Fernandez M."/>
            <person name="Juarez S."/>
            <person name="Ciordia S."/>
            <person name="Singer A."/>
            <person name="Kagan O."/>
            <person name="Egorova O."/>
            <person name="Petit P.A."/>
            <person name="Stogios P."/>
            <person name="Kim Y."/>
            <person name="Tchigvintsev A."/>
            <person name="Flick R."/>
            <person name="Denaro R."/>
            <person name="Genovese M."/>
            <person name="Albar J.P."/>
            <person name="Reva O.N."/>
            <person name="Martinez-Gomariz M."/>
            <person name="Tran H."/>
            <person name="Ferrer M."/>
            <person name="Savchenko A."/>
            <person name="Yakunin A.F."/>
            <person name="Yakimov M.M."/>
            <person name="Golyshina O.V."/>
            <person name="Reinhardt R."/>
            <person name="Golyshin P.N."/>
        </authorList>
    </citation>
    <scope>NUCLEOTIDE SEQUENCE [LARGE SCALE GENOMIC DNA]</scope>
</reference>
<dbReference type="OrthoDB" id="9342527at2"/>
<dbReference type="Proteomes" id="UP000032749">
    <property type="component" value="Chromosome"/>
</dbReference>
<dbReference type="KEGG" id="oai:OLEAN_C34600"/>
<keyword evidence="1" id="KW-0732">Signal</keyword>
<keyword evidence="3" id="KW-1185">Reference proteome</keyword>
<dbReference type="AlphaFoldDB" id="R4YQZ8"/>
<dbReference type="EMBL" id="FO203512">
    <property type="protein sequence ID" value="CCK77636.1"/>
    <property type="molecule type" value="Genomic_DNA"/>
</dbReference>